<reference evidence="2 3" key="1">
    <citation type="submission" date="2017-04" db="EMBL/GenBank/DDBJ databases">
        <authorList>
            <person name="Afonso C.L."/>
            <person name="Miller P.J."/>
            <person name="Scott M.A."/>
            <person name="Spackman E."/>
            <person name="Goraichik I."/>
            <person name="Dimitrov K.M."/>
            <person name="Suarez D.L."/>
            <person name="Swayne D.E."/>
        </authorList>
    </citation>
    <scope>NUCLEOTIDE SEQUENCE [LARGE SCALE GENOMIC DNA]</scope>
    <source>
        <strain evidence="2 3">KR-140</strain>
    </source>
</reference>
<protein>
    <recommendedName>
        <fullName evidence="4">Phage portal protein, lambda family</fullName>
    </recommendedName>
</protein>
<evidence type="ECO:0000313" key="3">
    <source>
        <dbReference type="Proteomes" id="UP000192582"/>
    </source>
</evidence>
<feature type="region of interest" description="Disordered" evidence="1">
    <location>
        <begin position="454"/>
        <end position="486"/>
    </location>
</feature>
<dbReference type="AlphaFoldDB" id="A0A1W1V7C7"/>
<evidence type="ECO:0000256" key="1">
    <source>
        <dbReference type="SAM" id="MobiDB-lite"/>
    </source>
</evidence>
<dbReference type="Proteomes" id="UP000192582">
    <property type="component" value="Unassembled WGS sequence"/>
</dbReference>
<dbReference type="OrthoDB" id="9812906at2"/>
<dbReference type="RefSeq" id="WP_084047993.1">
    <property type="nucleotide sequence ID" value="NZ_FWWU01000009.1"/>
</dbReference>
<proteinExistence type="predicted"/>
<dbReference type="EMBL" id="FWWU01000009">
    <property type="protein sequence ID" value="SMB89183.1"/>
    <property type="molecule type" value="Genomic_DNA"/>
</dbReference>
<name>A0A1W1V7C7_9DEIO</name>
<accession>A0A1W1V7C7</accession>
<keyword evidence="3" id="KW-1185">Reference proteome</keyword>
<feature type="compositionally biased region" description="Pro residues" evidence="1">
    <location>
        <begin position="460"/>
        <end position="473"/>
    </location>
</feature>
<gene>
    <name evidence="2" type="ORF">SAMN00790413_00297</name>
</gene>
<evidence type="ECO:0000313" key="2">
    <source>
        <dbReference type="EMBL" id="SMB89183.1"/>
    </source>
</evidence>
<dbReference type="STRING" id="695939.SAMN00790413_00297"/>
<evidence type="ECO:0008006" key="4">
    <source>
        <dbReference type="Google" id="ProtNLM"/>
    </source>
</evidence>
<organism evidence="2 3">
    <name type="scientific">Deinococcus hopiensis KR-140</name>
    <dbReference type="NCBI Taxonomy" id="695939"/>
    <lineage>
        <taxon>Bacteria</taxon>
        <taxon>Thermotogati</taxon>
        <taxon>Deinococcota</taxon>
        <taxon>Deinococci</taxon>
        <taxon>Deinococcales</taxon>
        <taxon>Deinococcaceae</taxon>
        <taxon>Deinococcus</taxon>
    </lineage>
</organism>
<sequence>MDSPLQRVLAEKYAGNAPPLQAATPTVRRARASPVLSSQQQITRALKELPKGRTSRVPSDGNGAWWTLATYENRDRLDTIASCRRLCIEDADAGGALADLVALAIPPLPDGSPGIRVEFEGSQSAISRAEREIDALIERLHLPLHELAANGMREVYQGGGFGAEWYPNPGRTGVLGMEIVPAEELIPRRRDNERFWQQINNPTPLSPQTFCYTSYGTRGRDEFGTPAMIAALRELERKANITLGIDKVIRLLAQGVFLTVGIPTKSPQDLNFEDENDPGYAEALAAHYEAYVQMAATARDLGIGAFEDGTEMKAVPLTGNVGGLSDLEEMNALKVWSGLLTLPFMRGKMDSTTQALAQVVYPILLAHAMGLRQAVTRTIEFGLNLHLRLAGVPARAILAFQEPPNPFRKDHAAAALSQVEVDERYTALYGEEYVRWAAERDGFDADKVVAAWKKRQAQPALPPPQPNPNPPQGGEPNAPTENDPEP</sequence>